<keyword evidence="1" id="KW-0732">Signal</keyword>
<dbReference type="RefSeq" id="WP_275846907.1">
    <property type="nucleotide sequence ID" value="NZ_CP135996.1"/>
</dbReference>
<proteinExistence type="predicted"/>
<reference evidence="3" key="3">
    <citation type="submission" date="2024-06" db="EMBL/GenBank/DDBJ databases">
        <authorList>
            <person name="Zeng C."/>
        </authorList>
    </citation>
    <scope>NUCLEOTIDE SEQUENCE [LARGE SCALE GENOMIC DNA]</scope>
    <source>
        <strain evidence="3">ZCY20-5</strain>
    </source>
</reference>
<keyword evidence="3" id="KW-1185">Reference proteome</keyword>
<dbReference type="Proteomes" id="UP001300604">
    <property type="component" value="Chromosome"/>
</dbReference>
<dbReference type="KEGG" id="carl:PXC00_11575"/>
<sequence>MKKLSKKVFGIASAALMAVSIVTPAFAANNKFHWVQVLPRMSGETKIAHAGVKDPNGTTTTSVWLNDLSKGTSVYFNVRIYQSGDNSFGEELCPTFILKPGQSSTRGLSRHINQNTVLELTGGNNDKEIVRTTAIGDCNFG</sequence>
<gene>
    <name evidence="2" type="ORF">PXC00_11575</name>
</gene>
<organism evidence="2 3">
    <name type="scientific">Caproicibacterium argilliputei</name>
    <dbReference type="NCBI Taxonomy" id="3030016"/>
    <lineage>
        <taxon>Bacteria</taxon>
        <taxon>Bacillati</taxon>
        <taxon>Bacillota</taxon>
        <taxon>Clostridia</taxon>
        <taxon>Eubacteriales</taxon>
        <taxon>Oscillospiraceae</taxon>
        <taxon>Caproicibacterium</taxon>
    </lineage>
</organism>
<evidence type="ECO:0000256" key="1">
    <source>
        <dbReference type="SAM" id="SignalP"/>
    </source>
</evidence>
<dbReference type="EMBL" id="CP135996">
    <property type="protein sequence ID" value="WOC31821.1"/>
    <property type="molecule type" value="Genomic_DNA"/>
</dbReference>
<reference evidence="3" key="2">
    <citation type="submission" date="2024-06" db="EMBL/GenBank/DDBJ databases">
        <title>Caproicibacterium argilliputei sp. nov, a novel caproic acid producing anaerobic bacterium isolated from pit mud.</title>
        <authorList>
            <person name="Zeng C."/>
        </authorList>
    </citation>
    <scope>NUCLEOTIDE SEQUENCE [LARGE SCALE GENOMIC DNA]</scope>
    <source>
        <strain evidence="3">ZCY20-5</strain>
    </source>
</reference>
<reference evidence="2 3" key="1">
    <citation type="submission" date="2024-06" db="EMBL/GenBank/DDBJ databases">
        <title>Caproicibacterium argilliputei sp. nov, a novel caproic acid producing anaerobic bacterium isolated from pit mud.</title>
        <authorList>
            <person name="Xia S."/>
        </authorList>
    </citation>
    <scope>NUCLEOTIDE SEQUENCE [LARGE SCALE GENOMIC DNA]</scope>
    <source>
        <strain evidence="2 3">ZCY20-5</strain>
    </source>
</reference>
<evidence type="ECO:0000313" key="3">
    <source>
        <dbReference type="Proteomes" id="UP001300604"/>
    </source>
</evidence>
<accession>A0AA97DAH5</accession>
<protein>
    <submittedName>
        <fullName evidence="2">Uncharacterized protein</fullName>
    </submittedName>
</protein>
<evidence type="ECO:0000313" key="2">
    <source>
        <dbReference type="EMBL" id="WOC31821.1"/>
    </source>
</evidence>
<feature type="chain" id="PRO_5041700896" evidence="1">
    <location>
        <begin position="28"/>
        <end position="141"/>
    </location>
</feature>
<name>A0AA97DAH5_9FIRM</name>
<feature type="signal peptide" evidence="1">
    <location>
        <begin position="1"/>
        <end position="27"/>
    </location>
</feature>
<dbReference type="AlphaFoldDB" id="A0AA97DAH5"/>